<name>A0A549TC22_9HYPH</name>
<keyword evidence="3 6" id="KW-0812">Transmembrane</keyword>
<gene>
    <name evidence="8" type="ORF">FNA46_09605</name>
</gene>
<evidence type="ECO:0000256" key="5">
    <source>
        <dbReference type="ARBA" id="ARBA00023136"/>
    </source>
</evidence>
<evidence type="ECO:0000313" key="9">
    <source>
        <dbReference type="Proteomes" id="UP000316801"/>
    </source>
</evidence>
<keyword evidence="6" id="KW-0813">Transport</keyword>
<feature type="transmembrane region" description="Helical" evidence="7">
    <location>
        <begin position="20"/>
        <end position="39"/>
    </location>
</feature>
<keyword evidence="5 7" id="KW-0472">Membrane</keyword>
<dbReference type="Pfam" id="PF00950">
    <property type="entry name" value="ABC-3"/>
    <property type="match status" value="1"/>
</dbReference>
<feature type="transmembrane region" description="Helical" evidence="7">
    <location>
        <begin position="103"/>
        <end position="121"/>
    </location>
</feature>
<evidence type="ECO:0000256" key="7">
    <source>
        <dbReference type="SAM" id="Phobius"/>
    </source>
</evidence>
<keyword evidence="9" id="KW-1185">Reference proteome</keyword>
<evidence type="ECO:0000256" key="1">
    <source>
        <dbReference type="ARBA" id="ARBA00004141"/>
    </source>
</evidence>
<protein>
    <submittedName>
        <fullName evidence="8">Metal ABC transporter permease</fullName>
    </submittedName>
</protein>
<dbReference type="EMBL" id="VJMG01000021">
    <property type="protein sequence ID" value="TRL39388.1"/>
    <property type="molecule type" value="Genomic_DNA"/>
</dbReference>
<evidence type="ECO:0000256" key="4">
    <source>
        <dbReference type="ARBA" id="ARBA00022989"/>
    </source>
</evidence>
<dbReference type="AlphaFoldDB" id="A0A549TC22"/>
<feature type="transmembrane region" description="Helical" evidence="7">
    <location>
        <begin position="259"/>
        <end position="279"/>
    </location>
</feature>
<dbReference type="Proteomes" id="UP000316801">
    <property type="component" value="Unassembled WGS sequence"/>
</dbReference>
<dbReference type="GO" id="GO:0043190">
    <property type="term" value="C:ATP-binding cassette (ABC) transporter complex"/>
    <property type="evidence" value="ECO:0007669"/>
    <property type="project" value="InterPro"/>
</dbReference>
<feature type="transmembrane region" description="Helical" evidence="7">
    <location>
        <begin position="184"/>
        <end position="214"/>
    </location>
</feature>
<reference evidence="8 9" key="1">
    <citation type="submission" date="2019-07" db="EMBL/GenBank/DDBJ databases">
        <title>Ln-dependent methylotrophs.</title>
        <authorList>
            <person name="Tani A."/>
        </authorList>
    </citation>
    <scope>NUCLEOTIDE SEQUENCE [LARGE SCALE GENOMIC DNA]</scope>
    <source>
        <strain evidence="8 9">SM12</strain>
    </source>
</reference>
<keyword evidence="4 7" id="KW-1133">Transmembrane helix</keyword>
<dbReference type="GO" id="GO:0055085">
    <property type="term" value="P:transmembrane transport"/>
    <property type="evidence" value="ECO:0007669"/>
    <property type="project" value="InterPro"/>
</dbReference>
<accession>A0A549TC22</accession>
<dbReference type="RefSeq" id="WP_143124967.1">
    <property type="nucleotide sequence ID" value="NZ_VJMG01000021.1"/>
</dbReference>
<dbReference type="PANTHER" id="PTHR30477">
    <property type="entry name" value="ABC-TRANSPORTER METAL-BINDING PROTEIN"/>
    <property type="match status" value="1"/>
</dbReference>
<evidence type="ECO:0000256" key="6">
    <source>
        <dbReference type="RuleBase" id="RU003943"/>
    </source>
</evidence>
<proteinExistence type="inferred from homology"/>
<evidence type="ECO:0000256" key="3">
    <source>
        <dbReference type="ARBA" id="ARBA00022692"/>
    </source>
</evidence>
<dbReference type="GO" id="GO:0010043">
    <property type="term" value="P:response to zinc ion"/>
    <property type="evidence" value="ECO:0007669"/>
    <property type="project" value="TreeGrafter"/>
</dbReference>
<dbReference type="Gene3D" id="1.10.3470.10">
    <property type="entry name" value="ABC transporter involved in vitamin B12 uptake, BtuC"/>
    <property type="match status" value="1"/>
</dbReference>
<dbReference type="SUPFAM" id="SSF81345">
    <property type="entry name" value="ABC transporter involved in vitamin B12 uptake, BtuC"/>
    <property type="match status" value="1"/>
</dbReference>
<dbReference type="PANTHER" id="PTHR30477:SF13">
    <property type="entry name" value="IRON TRANSPORT SYSTEM MEMBRANE PROTEIN HI_0360-RELATED"/>
    <property type="match status" value="1"/>
</dbReference>
<evidence type="ECO:0000256" key="2">
    <source>
        <dbReference type="ARBA" id="ARBA00008034"/>
    </source>
</evidence>
<comment type="caution">
    <text evidence="8">The sequence shown here is derived from an EMBL/GenBank/DDBJ whole genome shotgun (WGS) entry which is preliminary data.</text>
</comment>
<feature type="transmembrane region" description="Helical" evidence="7">
    <location>
        <begin position="142"/>
        <end position="164"/>
    </location>
</feature>
<comment type="subcellular location">
    <subcellularLocation>
        <location evidence="6">Cell membrane</location>
        <topology evidence="6">Multi-pass membrane protein</topology>
    </subcellularLocation>
    <subcellularLocation>
        <location evidence="1">Membrane</location>
        <topology evidence="1">Multi-pass membrane protein</topology>
    </subcellularLocation>
</comment>
<organism evidence="8 9">
    <name type="scientific">Rhizobium straminoryzae</name>
    <dbReference type="NCBI Taxonomy" id="1387186"/>
    <lineage>
        <taxon>Bacteria</taxon>
        <taxon>Pseudomonadati</taxon>
        <taxon>Pseudomonadota</taxon>
        <taxon>Alphaproteobacteria</taxon>
        <taxon>Hyphomicrobiales</taxon>
        <taxon>Rhizobiaceae</taxon>
        <taxon>Rhizobium/Agrobacterium group</taxon>
        <taxon>Rhizobium</taxon>
    </lineage>
</organism>
<comment type="similarity">
    <text evidence="2 6">Belongs to the ABC-3 integral membrane protein family.</text>
</comment>
<feature type="transmembrane region" description="Helical" evidence="7">
    <location>
        <begin position="226"/>
        <end position="247"/>
    </location>
</feature>
<sequence length="290" mass="30156">MSLYDLFLAPLADYGFMRRALVACLCLSLGCGPIGVFLMMRRMSLMGDALSHAVLPGAAIGYLVAGSLSLTAMGIGGLIAGLSVALLAGVVSRATSLAEDASFASFYLTSLALGVLIVSLRGSNIDLLHVLFGTILAIDSDALIEIGTITSVTLVALALIYRPLVAECFDPGFLRAVGGRGPLYHVAFLVLVVLNLVASFQALGTLMAVGLMMLPAAIAQLWSRTLPVMLAIASVTALLSGYLGLIASYHLELASGPTIIVTAALFYGLSILIAPSGLARRYFPRPHLTG</sequence>
<dbReference type="InterPro" id="IPR037294">
    <property type="entry name" value="ABC_BtuC-like"/>
</dbReference>
<evidence type="ECO:0000313" key="8">
    <source>
        <dbReference type="EMBL" id="TRL39388.1"/>
    </source>
</evidence>
<dbReference type="InterPro" id="IPR001626">
    <property type="entry name" value="ABC_TroCD"/>
</dbReference>
<feature type="transmembrane region" description="Helical" evidence="7">
    <location>
        <begin position="60"/>
        <end position="91"/>
    </location>
</feature>